<dbReference type="Gene3D" id="1.10.10.10">
    <property type="entry name" value="Winged helix-like DNA-binding domain superfamily/Winged helix DNA-binding domain"/>
    <property type="match status" value="1"/>
</dbReference>
<dbReference type="PANTHER" id="PTHR46577">
    <property type="entry name" value="HTH-TYPE TRANSCRIPTIONAL REGULATORY PROTEIN GABR"/>
    <property type="match status" value="1"/>
</dbReference>
<dbReference type="RefSeq" id="WP_317796954.1">
    <property type="nucleotide sequence ID" value="NZ_AP028461.1"/>
</dbReference>
<dbReference type="EMBL" id="JBHTMK010000064">
    <property type="protein sequence ID" value="MFD1373213.1"/>
    <property type="molecule type" value="Genomic_DNA"/>
</dbReference>
<sequence length="471" mass="50319">MSFEVHLDGPDDLVVQVYRQLREAILDGRLRPGERLPPTRELARATEVSRNTVATAYERLVAEGFVTARVGSGTYVEAGGGLRPASVTPGGSLRPRPIWASETGPAPPVPRYDLRVGTPDADLFPLAAWRRLVGRETRLTTLIEGRRAGPAGNPALRAAVARRLGTARSVRATAADVLVTSGAQQAFDLIGRVLLAPGDVVAVEDPGYPQVRALFQTQGARVVGVPVDSRGLIVDALPADARLVYTTPSHQFPTGVTMALARRRELLAWAGRHDAAIVEDDYDSEFRFANRPLEPLHSLDAAGRVVYVGSFSKTMLPALRLGFLIAPAGLRPALLRAREVTVQHSDPGTEAALAAFLDEGLFARHLRTVTRVYGERRALLLGALRGELSRWLVPVPSTAGLHLTAHLRPEVRTGAATVVGRAARAGVAVQTLAHFAMGPPDRDGLVIGFGSVATDRLPVALRLLSGCFDAG</sequence>
<keyword evidence="3" id="KW-0805">Transcription regulation</keyword>
<dbReference type="InterPro" id="IPR015421">
    <property type="entry name" value="PyrdxlP-dep_Trfase_major"/>
</dbReference>
<dbReference type="InterPro" id="IPR015424">
    <property type="entry name" value="PyrdxlP-dep_Trfase"/>
</dbReference>
<dbReference type="Pfam" id="PF00155">
    <property type="entry name" value="Aminotran_1_2"/>
    <property type="match status" value="1"/>
</dbReference>
<evidence type="ECO:0000256" key="2">
    <source>
        <dbReference type="ARBA" id="ARBA00022898"/>
    </source>
</evidence>
<dbReference type="SMART" id="SM00345">
    <property type="entry name" value="HTH_GNTR"/>
    <property type="match status" value="1"/>
</dbReference>
<keyword evidence="2" id="KW-0663">Pyridoxal phosphate</keyword>
<dbReference type="SUPFAM" id="SSF46785">
    <property type="entry name" value="Winged helix' DNA-binding domain"/>
    <property type="match status" value="1"/>
</dbReference>
<dbReference type="PANTHER" id="PTHR46577:SF1">
    <property type="entry name" value="HTH-TYPE TRANSCRIPTIONAL REGULATORY PROTEIN GABR"/>
    <property type="match status" value="1"/>
</dbReference>
<protein>
    <submittedName>
        <fullName evidence="7">PLP-dependent aminotransferase family protein</fullName>
    </submittedName>
</protein>
<dbReference type="GO" id="GO:0008483">
    <property type="term" value="F:transaminase activity"/>
    <property type="evidence" value="ECO:0007669"/>
    <property type="project" value="UniProtKB-KW"/>
</dbReference>
<organism evidence="7 8">
    <name type="scientific">Actinoplanes sichuanensis</name>
    <dbReference type="NCBI Taxonomy" id="512349"/>
    <lineage>
        <taxon>Bacteria</taxon>
        <taxon>Bacillati</taxon>
        <taxon>Actinomycetota</taxon>
        <taxon>Actinomycetes</taxon>
        <taxon>Micromonosporales</taxon>
        <taxon>Micromonosporaceae</taxon>
        <taxon>Actinoplanes</taxon>
    </lineage>
</organism>
<evidence type="ECO:0000256" key="1">
    <source>
        <dbReference type="ARBA" id="ARBA00005384"/>
    </source>
</evidence>
<keyword evidence="8" id="KW-1185">Reference proteome</keyword>
<comment type="similarity">
    <text evidence="1">In the C-terminal section; belongs to the class-I pyridoxal-phosphate-dependent aminotransferase family.</text>
</comment>
<dbReference type="Gene3D" id="3.40.640.10">
    <property type="entry name" value="Type I PLP-dependent aspartate aminotransferase-like (Major domain)"/>
    <property type="match status" value="1"/>
</dbReference>
<dbReference type="PROSITE" id="PS50949">
    <property type="entry name" value="HTH_GNTR"/>
    <property type="match status" value="1"/>
</dbReference>
<keyword evidence="7" id="KW-0808">Transferase</keyword>
<keyword evidence="5" id="KW-0804">Transcription</keyword>
<keyword evidence="7" id="KW-0032">Aminotransferase</keyword>
<proteinExistence type="inferred from homology"/>
<dbReference type="InterPro" id="IPR036390">
    <property type="entry name" value="WH_DNA-bd_sf"/>
</dbReference>
<evidence type="ECO:0000256" key="5">
    <source>
        <dbReference type="ARBA" id="ARBA00023163"/>
    </source>
</evidence>
<keyword evidence="4" id="KW-0238">DNA-binding</keyword>
<dbReference type="CDD" id="cd00609">
    <property type="entry name" value="AAT_like"/>
    <property type="match status" value="1"/>
</dbReference>
<dbReference type="InterPro" id="IPR036388">
    <property type="entry name" value="WH-like_DNA-bd_sf"/>
</dbReference>
<comment type="caution">
    <text evidence="7">The sequence shown here is derived from an EMBL/GenBank/DDBJ whole genome shotgun (WGS) entry which is preliminary data.</text>
</comment>
<evidence type="ECO:0000256" key="3">
    <source>
        <dbReference type="ARBA" id="ARBA00023015"/>
    </source>
</evidence>
<evidence type="ECO:0000313" key="8">
    <source>
        <dbReference type="Proteomes" id="UP001597183"/>
    </source>
</evidence>
<evidence type="ECO:0000259" key="6">
    <source>
        <dbReference type="PROSITE" id="PS50949"/>
    </source>
</evidence>
<reference evidence="8" key="1">
    <citation type="journal article" date="2019" name="Int. J. Syst. Evol. Microbiol.">
        <title>The Global Catalogue of Microorganisms (GCM) 10K type strain sequencing project: providing services to taxonomists for standard genome sequencing and annotation.</title>
        <authorList>
            <consortium name="The Broad Institute Genomics Platform"/>
            <consortium name="The Broad Institute Genome Sequencing Center for Infectious Disease"/>
            <person name="Wu L."/>
            <person name="Ma J."/>
        </authorList>
    </citation>
    <scope>NUCLEOTIDE SEQUENCE [LARGE SCALE GENOMIC DNA]</scope>
    <source>
        <strain evidence="8">CCM 7526</strain>
    </source>
</reference>
<accession>A0ABW4ATC5</accession>
<feature type="domain" description="HTH gntR-type" evidence="6">
    <location>
        <begin position="11"/>
        <end position="79"/>
    </location>
</feature>
<evidence type="ECO:0000313" key="7">
    <source>
        <dbReference type="EMBL" id="MFD1373213.1"/>
    </source>
</evidence>
<evidence type="ECO:0000256" key="4">
    <source>
        <dbReference type="ARBA" id="ARBA00023125"/>
    </source>
</evidence>
<gene>
    <name evidence="7" type="ORF">ACFQ5G_48460</name>
</gene>
<dbReference type="Proteomes" id="UP001597183">
    <property type="component" value="Unassembled WGS sequence"/>
</dbReference>
<name>A0ABW4ATC5_9ACTN</name>
<dbReference type="InterPro" id="IPR004839">
    <property type="entry name" value="Aminotransferase_I/II_large"/>
</dbReference>
<dbReference type="CDD" id="cd07377">
    <property type="entry name" value="WHTH_GntR"/>
    <property type="match status" value="1"/>
</dbReference>
<dbReference type="InterPro" id="IPR000524">
    <property type="entry name" value="Tscrpt_reg_HTH_GntR"/>
</dbReference>
<dbReference type="Pfam" id="PF00392">
    <property type="entry name" value="GntR"/>
    <property type="match status" value="1"/>
</dbReference>
<dbReference type="PRINTS" id="PR00035">
    <property type="entry name" value="HTHGNTR"/>
</dbReference>
<dbReference type="SUPFAM" id="SSF53383">
    <property type="entry name" value="PLP-dependent transferases"/>
    <property type="match status" value="1"/>
</dbReference>
<dbReference type="InterPro" id="IPR051446">
    <property type="entry name" value="HTH_trans_reg/aminotransferase"/>
</dbReference>